<dbReference type="PANTHER" id="PTHR34387">
    <property type="entry name" value="SLR1258 PROTEIN"/>
    <property type="match status" value="1"/>
</dbReference>
<evidence type="ECO:0000313" key="3">
    <source>
        <dbReference type="EMBL" id="CAH9051975.1"/>
    </source>
</evidence>
<dbReference type="AlphaFoldDB" id="A0A9W4QT40"/>
<evidence type="ECO:0000256" key="2">
    <source>
        <dbReference type="SAM" id="SignalP"/>
    </source>
</evidence>
<keyword evidence="1" id="KW-0175">Coiled coil</keyword>
<dbReference type="InterPro" id="IPR052022">
    <property type="entry name" value="26kDa_periplasmic_antigen"/>
</dbReference>
<accession>A0A9W4QT40</accession>
<dbReference type="PANTHER" id="PTHR34387:SF1">
    <property type="entry name" value="PERIPLASMIC IMMUNOGENIC PROTEIN"/>
    <property type="match status" value="1"/>
</dbReference>
<feature type="signal peptide" evidence="2">
    <location>
        <begin position="1"/>
        <end position="18"/>
    </location>
</feature>
<gene>
    <name evidence="3" type="ORF">PSEHALCIP103_00526</name>
</gene>
<dbReference type="InterPro" id="IPR007497">
    <property type="entry name" value="SIMPL/DUF541"/>
</dbReference>
<evidence type="ECO:0000313" key="4">
    <source>
        <dbReference type="Proteomes" id="UP001152447"/>
    </source>
</evidence>
<reference evidence="3" key="1">
    <citation type="submission" date="2022-07" db="EMBL/GenBank/DDBJ databases">
        <authorList>
            <person name="Criscuolo A."/>
        </authorList>
    </citation>
    <scope>NUCLEOTIDE SEQUENCE</scope>
    <source>
        <strain evidence="3">CIP103197</strain>
    </source>
</reference>
<dbReference type="RefSeq" id="WP_262976084.1">
    <property type="nucleotide sequence ID" value="NZ_CAMAPB010000004.1"/>
</dbReference>
<keyword evidence="2" id="KW-0732">Signal</keyword>
<evidence type="ECO:0008006" key="5">
    <source>
        <dbReference type="Google" id="ProtNLM"/>
    </source>
</evidence>
<organism evidence="3 4">
    <name type="scientific">Pseudoalteromonas haloplanktis</name>
    <name type="common">Alteromonas haloplanktis</name>
    <dbReference type="NCBI Taxonomy" id="228"/>
    <lineage>
        <taxon>Bacteria</taxon>
        <taxon>Pseudomonadati</taxon>
        <taxon>Pseudomonadota</taxon>
        <taxon>Gammaproteobacteria</taxon>
        <taxon>Alteromonadales</taxon>
        <taxon>Pseudoalteromonadaceae</taxon>
        <taxon>Pseudoalteromonas</taxon>
    </lineage>
</organism>
<feature type="coiled-coil region" evidence="1">
    <location>
        <begin position="143"/>
        <end position="170"/>
    </location>
</feature>
<dbReference type="Gene3D" id="3.30.70.2970">
    <property type="entry name" value="Protein of unknown function (DUF541), domain 2"/>
    <property type="match status" value="1"/>
</dbReference>
<feature type="chain" id="PRO_5040731483" description="SIMPL domain-containing protein" evidence="2">
    <location>
        <begin position="19"/>
        <end position="248"/>
    </location>
</feature>
<comment type="caution">
    <text evidence="3">The sequence shown here is derived from an EMBL/GenBank/DDBJ whole genome shotgun (WGS) entry which is preliminary data.</text>
</comment>
<dbReference type="Gene3D" id="3.30.110.170">
    <property type="entry name" value="Protein of unknown function (DUF541), domain 1"/>
    <property type="match status" value="1"/>
</dbReference>
<dbReference type="GO" id="GO:0006974">
    <property type="term" value="P:DNA damage response"/>
    <property type="evidence" value="ECO:0007669"/>
    <property type="project" value="TreeGrafter"/>
</dbReference>
<name>A0A9W4QT40_PSEHA</name>
<proteinExistence type="predicted"/>
<protein>
    <recommendedName>
        <fullName evidence="5">SIMPL domain-containing protein</fullName>
    </recommendedName>
</protein>
<evidence type="ECO:0000256" key="1">
    <source>
        <dbReference type="SAM" id="Coils"/>
    </source>
</evidence>
<dbReference type="EMBL" id="CAMAPB010000004">
    <property type="protein sequence ID" value="CAH9051975.1"/>
    <property type="molecule type" value="Genomic_DNA"/>
</dbReference>
<sequence>MKLIIAIFITLFPLITFANSSVPANRHIAVQGSAEVFVEPDMAQIIFEVKSTEDTLLEAKRELDGRISLLLEQSDKYGFGQDDVYISGLKSKVYTMIGTESGTVSGDKYLALKTVKVTLKDIKKVDEFINFAQSLKIDNIEKINGLSTKVNQLEAEATQLAIDNAKAKGNKLAQAFGAELGNVYSISANSSSSDYDYDAGGVKHIILSSHRNSMVASNNENPFMQQQYLGAKISVKASIKVVFDLKLK</sequence>
<dbReference type="Pfam" id="PF04402">
    <property type="entry name" value="SIMPL"/>
    <property type="match status" value="1"/>
</dbReference>
<keyword evidence="4" id="KW-1185">Reference proteome</keyword>
<dbReference type="Proteomes" id="UP001152447">
    <property type="component" value="Unassembled WGS sequence"/>
</dbReference>